<keyword evidence="4 7" id="KW-1133">Transmembrane helix</keyword>
<evidence type="ECO:0000313" key="9">
    <source>
        <dbReference type="EMBL" id="MCK9876858.1"/>
    </source>
</evidence>
<feature type="transmembrane region" description="Helical" evidence="7">
    <location>
        <begin position="315"/>
        <end position="335"/>
    </location>
</feature>
<feature type="compositionally biased region" description="Low complexity" evidence="6">
    <location>
        <begin position="9"/>
        <end position="27"/>
    </location>
</feature>
<feature type="domain" description="Major facilitator superfamily (MFS) profile" evidence="8">
    <location>
        <begin position="60"/>
        <end position="431"/>
    </location>
</feature>
<dbReference type="Gene3D" id="1.20.1250.20">
    <property type="entry name" value="MFS general substrate transporter like domains"/>
    <property type="match status" value="1"/>
</dbReference>
<evidence type="ECO:0000256" key="7">
    <source>
        <dbReference type="SAM" id="Phobius"/>
    </source>
</evidence>
<dbReference type="PANTHER" id="PTHR43124">
    <property type="entry name" value="PURINE EFFLUX PUMP PBUE"/>
    <property type="match status" value="1"/>
</dbReference>
<feature type="transmembrane region" description="Helical" evidence="7">
    <location>
        <begin position="288"/>
        <end position="308"/>
    </location>
</feature>
<comment type="subcellular location">
    <subcellularLocation>
        <location evidence="1">Cell membrane</location>
        <topology evidence="1">Multi-pass membrane protein</topology>
    </subcellularLocation>
</comment>
<feature type="transmembrane region" description="Helical" evidence="7">
    <location>
        <begin position="156"/>
        <end position="177"/>
    </location>
</feature>
<dbReference type="InterPro" id="IPR020846">
    <property type="entry name" value="MFS_dom"/>
</dbReference>
<feature type="transmembrane region" description="Helical" evidence="7">
    <location>
        <begin position="373"/>
        <end position="395"/>
    </location>
</feature>
<feature type="region of interest" description="Disordered" evidence="6">
    <location>
        <begin position="1"/>
        <end position="49"/>
    </location>
</feature>
<feature type="transmembrane region" description="Helical" evidence="7">
    <location>
        <begin position="341"/>
        <end position="361"/>
    </location>
</feature>
<dbReference type="InterPro" id="IPR011701">
    <property type="entry name" value="MFS"/>
</dbReference>
<evidence type="ECO:0000256" key="2">
    <source>
        <dbReference type="ARBA" id="ARBA00022475"/>
    </source>
</evidence>
<gene>
    <name evidence="9" type="ORF">MXD59_13885</name>
</gene>
<keyword evidence="5 7" id="KW-0472">Membrane</keyword>
<dbReference type="RefSeq" id="WP_248825171.1">
    <property type="nucleotide sequence ID" value="NZ_JALKFT010000012.1"/>
</dbReference>
<evidence type="ECO:0000256" key="1">
    <source>
        <dbReference type="ARBA" id="ARBA00004651"/>
    </source>
</evidence>
<dbReference type="Pfam" id="PF07690">
    <property type="entry name" value="MFS_1"/>
    <property type="match status" value="1"/>
</dbReference>
<evidence type="ECO:0000313" key="10">
    <source>
        <dbReference type="Proteomes" id="UP001201873"/>
    </source>
</evidence>
<feature type="transmembrane region" description="Helical" evidence="7">
    <location>
        <begin position="407"/>
        <end position="425"/>
    </location>
</feature>
<feature type="transmembrane region" description="Helical" evidence="7">
    <location>
        <begin position="255"/>
        <end position="276"/>
    </location>
</feature>
<dbReference type="InterPro" id="IPR050189">
    <property type="entry name" value="MFS_Efflux_Transporters"/>
</dbReference>
<organism evidence="9 10">
    <name type="scientific">Frankia umida</name>
    <dbReference type="NCBI Taxonomy" id="573489"/>
    <lineage>
        <taxon>Bacteria</taxon>
        <taxon>Bacillati</taxon>
        <taxon>Actinomycetota</taxon>
        <taxon>Actinomycetes</taxon>
        <taxon>Frankiales</taxon>
        <taxon>Frankiaceae</taxon>
        <taxon>Frankia</taxon>
    </lineage>
</organism>
<feature type="transmembrane region" description="Helical" evidence="7">
    <location>
        <begin position="214"/>
        <end position="234"/>
    </location>
</feature>
<name>A0ABT0K0P6_9ACTN</name>
<keyword evidence="10" id="KW-1185">Reference proteome</keyword>
<feature type="transmembrane region" description="Helical" evidence="7">
    <location>
        <begin position="184"/>
        <end position="208"/>
    </location>
</feature>
<accession>A0ABT0K0P6</accession>
<evidence type="ECO:0000256" key="6">
    <source>
        <dbReference type="SAM" id="MobiDB-lite"/>
    </source>
</evidence>
<evidence type="ECO:0000259" key="8">
    <source>
        <dbReference type="PROSITE" id="PS50850"/>
    </source>
</evidence>
<evidence type="ECO:0000256" key="4">
    <source>
        <dbReference type="ARBA" id="ARBA00022989"/>
    </source>
</evidence>
<sequence length="454" mass="45473">MTIRQSSNDTAAGAPSAATALGADLPTGPAPPTSADPPTSAAAPMVRPRGTGEGGLRGWQLGVLAAGTFTLGVDGFVLSGLLPSISKDLSVGVSTAGQLTTIFSITYAVASPVVATLTGRYDRRVLLGGGLILFLLGMVGQALAPSYAVMAVGRAFAAVGAAAFQSNAYIMAGVLAGEERRGRALAAVTAGTSLSTVLGVPFGVLIGQWFGWRAVLWIITGLAAITALCVPRLPAAQVPQTSMRTRLGVLTRPPVLLVLLTTVGLVGAPILLISYLPVVLGMDSDDTSLVLVLLAFGVGSLVGNRLVGRLVDSRGALPVLLLGAGGMTCAFTVLIGTQAWYGAAMVTMFAVGAFQGLSITPQQHRLFVVAPDVSAVALGLNGSAIYAGAAVGAALGGLTVDLSGASTIPAAAALLGAVAFVYSALTAPERRLRGSVTSTDRAEGGAGVVRDQTG</sequence>
<dbReference type="PANTHER" id="PTHR43124:SF10">
    <property type="entry name" value="PURINE EFFLUX PUMP PBUE"/>
    <property type="match status" value="1"/>
</dbReference>
<feature type="region of interest" description="Disordered" evidence="6">
    <location>
        <begin position="434"/>
        <end position="454"/>
    </location>
</feature>
<keyword evidence="2" id="KW-1003">Cell membrane</keyword>
<dbReference type="SUPFAM" id="SSF103473">
    <property type="entry name" value="MFS general substrate transporter"/>
    <property type="match status" value="1"/>
</dbReference>
<dbReference type="EMBL" id="JALKFT010000012">
    <property type="protein sequence ID" value="MCK9876858.1"/>
    <property type="molecule type" value="Genomic_DNA"/>
</dbReference>
<protein>
    <submittedName>
        <fullName evidence="9">MFS transporter</fullName>
    </submittedName>
</protein>
<comment type="caution">
    <text evidence="9">The sequence shown here is derived from an EMBL/GenBank/DDBJ whole genome shotgun (WGS) entry which is preliminary data.</text>
</comment>
<dbReference type="Proteomes" id="UP001201873">
    <property type="component" value="Unassembled WGS sequence"/>
</dbReference>
<dbReference type="CDD" id="cd17324">
    <property type="entry name" value="MFS_NepI_like"/>
    <property type="match status" value="1"/>
</dbReference>
<feature type="transmembrane region" description="Helical" evidence="7">
    <location>
        <begin position="97"/>
        <end position="118"/>
    </location>
</feature>
<evidence type="ECO:0000256" key="3">
    <source>
        <dbReference type="ARBA" id="ARBA00022692"/>
    </source>
</evidence>
<dbReference type="PROSITE" id="PS50850">
    <property type="entry name" value="MFS"/>
    <property type="match status" value="1"/>
</dbReference>
<proteinExistence type="predicted"/>
<feature type="transmembrane region" description="Helical" evidence="7">
    <location>
        <begin position="125"/>
        <end position="144"/>
    </location>
</feature>
<evidence type="ECO:0000256" key="5">
    <source>
        <dbReference type="ARBA" id="ARBA00023136"/>
    </source>
</evidence>
<dbReference type="InterPro" id="IPR036259">
    <property type="entry name" value="MFS_trans_sf"/>
</dbReference>
<feature type="transmembrane region" description="Helical" evidence="7">
    <location>
        <begin position="61"/>
        <end position="85"/>
    </location>
</feature>
<reference evidence="9 10" key="1">
    <citation type="submission" date="2022-04" db="EMBL/GenBank/DDBJ databases">
        <title>Genome diversity in the genus Frankia.</title>
        <authorList>
            <person name="Carlos-Shanley C."/>
            <person name="Hahn D."/>
        </authorList>
    </citation>
    <scope>NUCLEOTIDE SEQUENCE [LARGE SCALE GENOMIC DNA]</scope>
    <source>
        <strain evidence="9 10">Ag45/Mut15</strain>
    </source>
</reference>
<keyword evidence="3 7" id="KW-0812">Transmembrane</keyword>